<evidence type="ECO:0000256" key="1">
    <source>
        <dbReference type="ARBA" id="ARBA00022737"/>
    </source>
</evidence>
<dbReference type="AlphaFoldDB" id="A0A1Y1V968"/>
<dbReference type="Pfam" id="PF00023">
    <property type="entry name" value="Ank"/>
    <property type="match status" value="2"/>
</dbReference>
<dbReference type="Gene3D" id="1.25.40.20">
    <property type="entry name" value="Ankyrin repeat-containing domain"/>
    <property type="match status" value="5"/>
</dbReference>
<feature type="repeat" description="ANK" evidence="3">
    <location>
        <begin position="217"/>
        <end position="249"/>
    </location>
</feature>
<dbReference type="GO" id="GO:0003723">
    <property type="term" value="F:RNA binding"/>
    <property type="evidence" value="ECO:0007669"/>
    <property type="project" value="TreeGrafter"/>
</dbReference>
<gene>
    <name evidence="4" type="ORF">BCR36DRAFT_450465</name>
</gene>
<dbReference type="Pfam" id="PF12796">
    <property type="entry name" value="Ank_2"/>
    <property type="match status" value="4"/>
</dbReference>
<feature type="repeat" description="ANK" evidence="3">
    <location>
        <begin position="250"/>
        <end position="282"/>
    </location>
</feature>
<evidence type="ECO:0000256" key="3">
    <source>
        <dbReference type="PROSITE-ProRule" id="PRU00023"/>
    </source>
</evidence>
<dbReference type="OrthoDB" id="2106243at2759"/>
<dbReference type="GO" id="GO:0006396">
    <property type="term" value="P:RNA processing"/>
    <property type="evidence" value="ECO:0007669"/>
    <property type="project" value="TreeGrafter"/>
</dbReference>
<proteinExistence type="predicted"/>
<feature type="repeat" description="ANK" evidence="3">
    <location>
        <begin position="553"/>
        <end position="585"/>
    </location>
</feature>
<protein>
    <submittedName>
        <fullName evidence="4">Ankyrin</fullName>
    </submittedName>
</protein>
<dbReference type="PROSITE" id="PS50088">
    <property type="entry name" value="ANK_REPEAT"/>
    <property type="match status" value="10"/>
</dbReference>
<reference evidence="4 5" key="2">
    <citation type="submission" date="2016-08" db="EMBL/GenBank/DDBJ databases">
        <title>Pervasive Adenine N6-methylation of Active Genes in Fungi.</title>
        <authorList>
            <consortium name="DOE Joint Genome Institute"/>
            <person name="Mondo S.J."/>
            <person name="Dannebaum R.O."/>
            <person name="Kuo R.C."/>
            <person name="Labutti K."/>
            <person name="Haridas S."/>
            <person name="Kuo A."/>
            <person name="Salamov A."/>
            <person name="Ahrendt S.R."/>
            <person name="Lipzen A."/>
            <person name="Sullivan W."/>
            <person name="Andreopoulos W.B."/>
            <person name="Clum A."/>
            <person name="Lindquist E."/>
            <person name="Daum C."/>
            <person name="Ramamoorthy G.K."/>
            <person name="Gryganskyi A."/>
            <person name="Culley D."/>
            <person name="Magnuson J.K."/>
            <person name="James T.Y."/>
            <person name="O'Malley M.A."/>
            <person name="Stajich J.E."/>
            <person name="Spatafora J.W."/>
            <person name="Visel A."/>
            <person name="Grigoriev I.V."/>
        </authorList>
    </citation>
    <scope>NUCLEOTIDE SEQUENCE [LARGE SCALE GENOMIC DNA]</scope>
    <source>
        <strain evidence="5">finn</strain>
    </source>
</reference>
<accession>A0A1Y1V968</accession>
<feature type="repeat" description="ANK" evidence="3">
    <location>
        <begin position="453"/>
        <end position="485"/>
    </location>
</feature>
<dbReference type="SUPFAM" id="SSF48403">
    <property type="entry name" value="Ankyrin repeat"/>
    <property type="match status" value="3"/>
</dbReference>
<organism evidence="4 5">
    <name type="scientific">Piromyces finnis</name>
    <dbReference type="NCBI Taxonomy" id="1754191"/>
    <lineage>
        <taxon>Eukaryota</taxon>
        <taxon>Fungi</taxon>
        <taxon>Fungi incertae sedis</taxon>
        <taxon>Chytridiomycota</taxon>
        <taxon>Chytridiomycota incertae sedis</taxon>
        <taxon>Neocallimastigomycetes</taxon>
        <taxon>Neocallimastigales</taxon>
        <taxon>Neocallimastigaceae</taxon>
        <taxon>Piromyces</taxon>
    </lineage>
</organism>
<dbReference type="PROSITE" id="PS50297">
    <property type="entry name" value="ANK_REP_REGION"/>
    <property type="match status" value="9"/>
</dbReference>
<evidence type="ECO:0000313" key="5">
    <source>
        <dbReference type="Proteomes" id="UP000193719"/>
    </source>
</evidence>
<keyword evidence="1" id="KW-0677">Repeat</keyword>
<feature type="repeat" description="ANK" evidence="3">
    <location>
        <begin position="420"/>
        <end position="452"/>
    </location>
</feature>
<sequence>MNMNEENTENISDKQSLNDLLSQNNLEKIKEFVEKNNLNPKNFDLTNNNPLLFSIDNSINSIIEYFISIYENENLNFEIHTGETPLFISLKNENFYISDILLNKGANINYINRFNETVLIYLFKKKLITEKSLNYLLKHGINVNLTDISGNSGLIYSLYYQNEIYTKKIISYYVFDKDFILNLLTTSRNKLTLKNKDLNYLLEQQYNRINVNNKNINGDTALLVAIKQQRKNFVRLLLNGNADINCKDIEGKTPIIYAAEQNDFDLLSLLIQLHGDVNETGNNCKSALNYACEKGNINIVKLLLKNNADVNNKDIKGKCPLITSCEYGFENIVELLLTNNKININDTDSAGRSSLIYSCRKGNINIAKMLIEYGINVFVEDKFSNNAFYYATEKGYYDILKLLLQTCAVSESNKIDKKAFGGSDLLIATINNRVKIINLLLEMNVNIDETNRDGKTPLTIACIKGNENLVDLFLQHGANVNCKDNMEKTPLIYACEKGYSSIAQLLISYGANVNEIDYKEETALFVSCEKGYYEIVQLLLDNGAFVNEKGGIFNYSPIIIACKNNKYEIIKLLIKYGANINDHDIEGKTVLIHAAILGLERIINLLLANNAIVYTKDNKNKDAVEYAKEKKYSRIITLLQN</sequence>
<dbReference type="PANTHER" id="PTHR24141">
    <property type="entry name" value="2-5A-DEPENDENT RIBONUCLEASE"/>
    <property type="match status" value="1"/>
</dbReference>
<dbReference type="PANTHER" id="PTHR24141:SF1">
    <property type="entry name" value="2-5A-DEPENDENT RIBONUCLEASE"/>
    <property type="match status" value="1"/>
</dbReference>
<feature type="repeat" description="ANK" evidence="3">
    <location>
        <begin position="486"/>
        <end position="518"/>
    </location>
</feature>
<dbReference type="InterPro" id="IPR036770">
    <property type="entry name" value="Ankyrin_rpt-contain_sf"/>
</dbReference>
<dbReference type="GO" id="GO:0004540">
    <property type="term" value="F:RNA nuclease activity"/>
    <property type="evidence" value="ECO:0007669"/>
    <property type="project" value="TreeGrafter"/>
</dbReference>
<dbReference type="Pfam" id="PF13857">
    <property type="entry name" value="Ank_5"/>
    <property type="match status" value="1"/>
</dbReference>
<feature type="repeat" description="ANK" evidence="3">
    <location>
        <begin position="350"/>
        <end position="382"/>
    </location>
</feature>
<dbReference type="PRINTS" id="PR01415">
    <property type="entry name" value="ANKYRIN"/>
</dbReference>
<comment type="caution">
    <text evidence="4">The sequence shown here is derived from an EMBL/GenBank/DDBJ whole genome shotgun (WGS) entry which is preliminary data.</text>
</comment>
<dbReference type="STRING" id="1754191.A0A1Y1V968"/>
<feature type="repeat" description="ANK" evidence="3">
    <location>
        <begin position="81"/>
        <end position="113"/>
    </location>
</feature>
<feature type="repeat" description="ANK" evidence="3">
    <location>
        <begin position="519"/>
        <end position="551"/>
    </location>
</feature>
<reference evidence="4 5" key="1">
    <citation type="submission" date="2016-08" db="EMBL/GenBank/DDBJ databases">
        <title>Genomes of anaerobic fungi encode conserved fungal cellulosomes for biomass hydrolysis.</title>
        <authorList>
            <consortium name="DOE Joint Genome Institute"/>
            <person name="Haitjema C.H."/>
            <person name="Gilmore S.P."/>
            <person name="Henske J.K."/>
            <person name="Solomon K.V."/>
            <person name="De Groot R."/>
            <person name="Kuo A."/>
            <person name="Mondo S.J."/>
            <person name="Salamov A.A."/>
            <person name="Labutti K."/>
            <person name="Zhao Z."/>
            <person name="Chiniquy J."/>
            <person name="Barry K."/>
            <person name="Brewer H.M."/>
            <person name="Purvine S.O."/>
            <person name="Wright A.T."/>
            <person name="Boxma B."/>
            <person name="Van Alen T."/>
            <person name="Hackstein J.H."/>
            <person name="Baker S.E."/>
            <person name="Grigoriev I.V."/>
            <person name="O'Malley M.A."/>
        </authorList>
    </citation>
    <scope>NUCLEOTIDE SEQUENCE [LARGE SCALE GENOMIC DNA]</scope>
    <source>
        <strain evidence="5">finn</strain>
    </source>
</reference>
<evidence type="ECO:0000256" key="2">
    <source>
        <dbReference type="ARBA" id="ARBA00023043"/>
    </source>
</evidence>
<dbReference type="SMART" id="SM00248">
    <property type="entry name" value="ANK"/>
    <property type="match status" value="14"/>
</dbReference>
<name>A0A1Y1V968_9FUNG</name>
<feature type="repeat" description="ANK" evidence="3">
    <location>
        <begin position="283"/>
        <end position="315"/>
    </location>
</feature>
<dbReference type="InterPro" id="IPR002110">
    <property type="entry name" value="Ankyrin_rpt"/>
</dbReference>
<dbReference type="Proteomes" id="UP000193719">
    <property type="component" value="Unassembled WGS sequence"/>
</dbReference>
<evidence type="ECO:0000313" key="4">
    <source>
        <dbReference type="EMBL" id="ORX49723.1"/>
    </source>
</evidence>
<keyword evidence="2 3" id="KW-0040">ANK repeat</keyword>
<dbReference type="EMBL" id="MCFH01000023">
    <property type="protein sequence ID" value="ORX49723.1"/>
    <property type="molecule type" value="Genomic_DNA"/>
</dbReference>
<keyword evidence="5" id="KW-1185">Reference proteome</keyword>